<evidence type="ECO:0008006" key="4">
    <source>
        <dbReference type="Google" id="ProtNLM"/>
    </source>
</evidence>
<dbReference type="InParanoid" id="A0A2P6NVB7"/>
<evidence type="ECO:0000313" key="2">
    <source>
        <dbReference type="EMBL" id="PRP87798.1"/>
    </source>
</evidence>
<dbReference type="SUPFAM" id="SSF55961">
    <property type="entry name" value="Bet v1-like"/>
    <property type="match status" value="1"/>
</dbReference>
<dbReference type="Proteomes" id="UP000241769">
    <property type="component" value="Unassembled WGS sequence"/>
</dbReference>
<organism evidence="2 3">
    <name type="scientific">Planoprotostelium fungivorum</name>
    <dbReference type="NCBI Taxonomy" id="1890364"/>
    <lineage>
        <taxon>Eukaryota</taxon>
        <taxon>Amoebozoa</taxon>
        <taxon>Evosea</taxon>
        <taxon>Variosea</taxon>
        <taxon>Cavosteliida</taxon>
        <taxon>Cavosteliaceae</taxon>
        <taxon>Planoprotostelium</taxon>
    </lineage>
</organism>
<feature type="signal peptide" evidence="1">
    <location>
        <begin position="1"/>
        <end position="22"/>
    </location>
</feature>
<keyword evidence="3" id="KW-1185">Reference proteome</keyword>
<evidence type="ECO:0000313" key="3">
    <source>
        <dbReference type="Proteomes" id="UP000241769"/>
    </source>
</evidence>
<feature type="chain" id="PRO_5015125964" description="START domain-containing protein" evidence="1">
    <location>
        <begin position="23"/>
        <end position="520"/>
    </location>
</feature>
<accession>A0A2P6NVB7</accession>
<proteinExistence type="predicted"/>
<gene>
    <name evidence="2" type="ORF">PROFUN_04272</name>
</gene>
<sequence length="520" mass="60218">MLHSKVWLPLFHILANIHTLHLSNNTYEIRGNILSVDLTNGSISCMSDSMAEEVLVAIKRGDFSVIEKILEDLDQKHWPPLSDHLFEYCDEVDPWPLVKWAVTSAGLRCLITERLFCSDRNVNYITRFLKPFHIQVDLLTPTYNTCTDERQREEIVNALLDHLLKSWVDNIEYCPVSVRQLLSHSYATNRMRMNSAVADTIYNFLPFMRDPSATNSRSSFHLGNNPQTSLLSCCCTTLEKMFQPRRSASGNSTEEPQHPLIQKWREALYEAMAEILHPNTVKIAHNIFTAQVKSDEKRIKKKGREFVLWLNEVYFMKGIQSTINLNQRQALLEKLNHKKWRVFKKTKDVTLYHANFPGISARIDTDVRSNDIDNVISLLFHSILRAFKDMETEIDLIEEKHYHIRVKQTLPYPMSPRCSSFHLWTETLKDEGMIYILDDPAPLQTDKCIRTSFYLGGYHVSRADPEKLHIRGCNHVNMGGSMPQWLMGKQTSGIIAAMMNTKKMLRQEIEGESSPELERY</sequence>
<name>A0A2P6NVB7_9EUKA</name>
<protein>
    <recommendedName>
        <fullName evidence="4">START domain-containing protein</fullName>
    </recommendedName>
</protein>
<dbReference type="EMBL" id="MDYQ01000017">
    <property type="protein sequence ID" value="PRP87798.1"/>
    <property type="molecule type" value="Genomic_DNA"/>
</dbReference>
<dbReference type="InterPro" id="IPR023393">
    <property type="entry name" value="START-like_dom_sf"/>
</dbReference>
<dbReference type="Gene3D" id="3.30.530.20">
    <property type="match status" value="1"/>
</dbReference>
<evidence type="ECO:0000256" key="1">
    <source>
        <dbReference type="SAM" id="SignalP"/>
    </source>
</evidence>
<reference evidence="2 3" key="1">
    <citation type="journal article" date="2018" name="Genome Biol. Evol.">
        <title>Multiple Roots of Fruiting Body Formation in Amoebozoa.</title>
        <authorList>
            <person name="Hillmann F."/>
            <person name="Forbes G."/>
            <person name="Novohradska S."/>
            <person name="Ferling I."/>
            <person name="Riege K."/>
            <person name="Groth M."/>
            <person name="Westermann M."/>
            <person name="Marz M."/>
            <person name="Spaller T."/>
            <person name="Winckler T."/>
            <person name="Schaap P."/>
            <person name="Glockner G."/>
        </authorList>
    </citation>
    <scope>NUCLEOTIDE SEQUENCE [LARGE SCALE GENOMIC DNA]</scope>
    <source>
        <strain evidence="2 3">Jena</strain>
    </source>
</reference>
<dbReference type="AlphaFoldDB" id="A0A2P6NVB7"/>
<comment type="caution">
    <text evidence="2">The sequence shown here is derived from an EMBL/GenBank/DDBJ whole genome shotgun (WGS) entry which is preliminary data.</text>
</comment>
<keyword evidence="1" id="KW-0732">Signal</keyword>